<evidence type="ECO:0000259" key="3">
    <source>
        <dbReference type="PROSITE" id="PS51462"/>
    </source>
</evidence>
<sequence>MDGATPAAKQGDFTGAKLIVFIGDQIVALRRDDTPGIPYPDMLDFPGGGREDGETPATCALREAREEIGLALSEDQIVWSNRLDRDGQISWFFVVHLPAGAEARIVFGNEGRGWSLMDPAEFIARDDAIPHFRDQLAQYLGHRDRKNRDEAGSSRQ</sequence>
<accession>A0A2R8AUF7</accession>
<comment type="cofactor">
    <cofactor evidence="1">
        <name>Mg(2+)</name>
        <dbReference type="ChEBI" id="CHEBI:18420"/>
    </cofactor>
</comment>
<protein>
    <recommendedName>
        <fullName evidence="3">Nudix hydrolase domain-containing protein</fullName>
    </recommendedName>
</protein>
<organism evidence="4 5">
    <name type="scientific">Pseudoprimorskyibacter insulae</name>
    <dbReference type="NCBI Taxonomy" id="1695997"/>
    <lineage>
        <taxon>Bacteria</taxon>
        <taxon>Pseudomonadati</taxon>
        <taxon>Pseudomonadota</taxon>
        <taxon>Alphaproteobacteria</taxon>
        <taxon>Rhodobacterales</taxon>
        <taxon>Paracoccaceae</taxon>
        <taxon>Pseudoprimorskyibacter</taxon>
    </lineage>
</organism>
<name>A0A2R8AUF7_9RHOB</name>
<keyword evidence="5" id="KW-1185">Reference proteome</keyword>
<dbReference type="Pfam" id="PF00293">
    <property type="entry name" value="NUDIX"/>
    <property type="match status" value="1"/>
</dbReference>
<dbReference type="SUPFAM" id="SSF55811">
    <property type="entry name" value="Nudix"/>
    <property type="match status" value="1"/>
</dbReference>
<dbReference type="GO" id="GO:0016787">
    <property type="term" value="F:hydrolase activity"/>
    <property type="evidence" value="ECO:0007669"/>
    <property type="project" value="UniProtKB-KW"/>
</dbReference>
<reference evidence="5" key="1">
    <citation type="submission" date="2018-03" db="EMBL/GenBank/DDBJ databases">
        <authorList>
            <person name="Rodrigo-Torres L."/>
            <person name="Arahal R. D."/>
            <person name="Lucena T."/>
        </authorList>
    </citation>
    <scope>NUCLEOTIDE SEQUENCE [LARGE SCALE GENOMIC DNA]</scope>
    <source>
        <strain evidence="5">CECT 8871</strain>
    </source>
</reference>
<dbReference type="CDD" id="cd04682">
    <property type="entry name" value="NUDIX_Hydrolase"/>
    <property type="match status" value="1"/>
</dbReference>
<evidence type="ECO:0000256" key="2">
    <source>
        <dbReference type="ARBA" id="ARBA00022801"/>
    </source>
</evidence>
<proteinExistence type="predicted"/>
<evidence type="ECO:0000256" key="1">
    <source>
        <dbReference type="ARBA" id="ARBA00001946"/>
    </source>
</evidence>
<dbReference type="InterPro" id="IPR000086">
    <property type="entry name" value="NUDIX_hydrolase_dom"/>
</dbReference>
<evidence type="ECO:0000313" key="4">
    <source>
        <dbReference type="EMBL" id="SPF79672.1"/>
    </source>
</evidence>
<dbReference type="InterPro" id="IPR015797">
    <property type="entry name" value="NUDIX_hydrolase-like_dom_sf"/>
</dbReference>
<dbReference type="AlphaFoldDB" id="A0A2R8AUF7"/>
<dbReference type="OrthoDB" id="289720at2"/>
<dbReference type="Gene3D" id="3.90.79.10">
    <property type="entry name" value="Nucleoside Triphosphate Pyrophosphohydrolase"/>
    <property type="match status" value="1"/>
</dbReference>
<dbReference type="InterPro" id="IPR020084">
    <property type="entry name" value="NUDIX_hydrolase_CS"/>
</dbReference>
<gene>
    <name evidence="4" type="ORF">PRI8871_01469</name>
</gene>
<dbReference type="Proteomes" id="UP000244904">
    <property type="component" value="Unassembled WGS sequence"/>
</dbReference>
<feature type="domain" description="Nudix hydrolase" evidence="3">
    <location>
        <begin position="11"/>
        <end position="140"/>
    </location>
</feature>
<dbReference type="PROSITE" id="PS51462">
    <property type="entry name" value="NUDIX"/>
    <property type="match status" value="1"/>
</dbReference>
<dbReference type="PROSITE" id="PS00893">
    <property type="entry name" value="NUDIX_BOX"/>
    <property type="match status" value="1"/>
</dbReference>
<dbReference type="EMBL" id="OMOJ01000002">
    <property type="protein sequence ID" value="SPF79672.1"/>
    <property type="molecule type" value="Genomic_DNA"/>
</dbReference>
<keyword evidence="2" id="KW-0378">Hydrolase</keyword>
<evidence type="ECO:0000313" key="5">
    <source>
        <dbReference type="Proteomes" id="UP000244904"/>
    </source>
</evidence>